<comment type="caution">
    <text evidence="1">The sequence shown here is derived from an EMBL/GenBank/DDBJ whole genome shotgun (WGS) entry which is preliminary data.</text>
</comment>
<accession>A0ACA9P0A3</accession>
<gene>
    <name evidence="1" type="ORF">SPELUC_LOCUS9989</name>
</gene>
<organism evidence="1 2">
    <name type="scientific">Cetraspora pellucida</name>
    <dbReference type="NCBI Taxonomy" id="1433469"/>
    <lineage>
        <taxon>Eukaryota</taxon>
        <taxon>Fungi</taxon>
        <taxon>Fungi incertae sedis</taxon>
        <taxon>Mucoromycota</taxon>
        <taxon>Glomeromycotina</taxon>
        <taxon>Glomeromycetes</taxon>
        <taxon>Diversisporales</taxon>
        <taxon>Gigasporaceae</taxon>
        <taxon>Cetraspora</taxon>
    </lineage>
</organism>
<dbReference type="Proteomes" id="UP000789366">
    <property type="component" value="Unassembled WGS sequence"/>
</dbReference>
<feature type="non-terminal residue" evidence="1">
    <location>
        <position position="1"/>
    </location>
</feature>
<reference evidence="1" key="1">
    <citation type="submission" date="2021-06" db="EMBL/GenBank/DDBJ databases">
        <authorList>
            <person name="Kallberg Y."/>
            <person name="Tangrot J."/>
            <person name="Rosling A."/>
        </authorList>
    </citation>
    <scope>NUCLEOTIDE SEQUENCE</scope>
    <source>
        <strain evidence="1">28 12/20/2015</strain>
    </source>
</reference>
<proteinExistence type="predicted"/>
<dbReference type="EMBL" id="CAJVPW010017650">
    <property type="protein sequence ID" value="CAG8677714.1"/>
    <property type="molecule type" value="Genomic_DNA"/>
</dbReference>
<name>A0ACA9P0A3_9GLOM</name>
<sequence>LSSQYPKSTFYGVDQPYLLRHSTPMLPSNVTVQYYDILSGLPFEDETFDFIYMRFMAGELPEKQTERIINELLRVLKVDGYLEIMDVETQGRNEGPITQSFVSSVLSYYKAIERNPLMISKINSLFRSHSQLTSITFEEEYCPIGTWYGNIGEIALINWTTLLNQMKYYLMPFLGANEHNYRKMINKFVEEVDIFQTYWVSSRVYARKVR</sequence>
<protein>
    <submittedName>
        <fullName evidence="1">17650_t:CDS:1</fullName>
    </submittedName>
</protein>
<keyword evidence="2" id="KW-1185">Reference proteome</keyword>
<evidence type="ECO:0000313" key="1">
    <source>
        <dbReference type="EMBL" id="CAG8677714.1"/>
    </source>
</evidence>
<evidence type="ECO:0000313" key="2">
    <source>
        <dbReference type="Proteomes" id="UP000789366"/>
    </source>
</evidence>